<organism evidence="3 4">
    <name type="scientific">Penicillium cataractarum</name>
    <dbReference type="NCBI Taxonomy" id="2100454"/>
    <lineage>
        <taxon>Eukaryota</taxon>
        <taxon>Fungi</taxon>
        <taxon>Dikarya</taxon>
        <taxon>Ascomycota</taxon>
        <taxon>Pezizomycotina</taxon>
        <taxon>Eurotiomycetes</taxon>
        <taxon>Eurotiomycetidae</taxon>
        <taxon>Eurotiales</taxon>
        <taxon>Aspergillaceae</taxon>
        <taxon>Penicillium</taxon>
    </lineage>
</organism>
<feature type="region of interest" description="Disordered" evidence="1">
    <location>
        <begin position="272"/>
        <end position="291"/>
    </location>
</feature>
<keyword evidence="2" id="KW-0472">Membrane</keyword>
<dbReference type="PANTHER" id="PTHR40623:SF2">
    <property type="entry name" value="INTEGRAL MEMBRANE PROTEIN"/>
    <property type="match status" value="1"/>
</dbReference>
<keyword evidence="2" id="KW-0812">Transmembrane</keyword>
<feature type="compositionally biased region" description="Polar residues" evidence="1">
    <location>
        <begin position="78"/>
        <end position="100"/>
    </location>
</feature>
<evidence type="ECO:0000256" key="1">
    <source>
        <dbReference type="SAM" id="MobiDB-lite"/>
    </source>
</evidence>
<dbReference type="GeneID" id="81438624"/>
<feature type="region of interest" description="Disordered" evidence="1">
    <location>
        <begin position="78"/>
        <end position="163"/>
    </location>
</feature>
<gene>
    <name evidence="3" type="ORF">N7496_006516</name>
</gene>
<dbReference type="PANTHER" id="PTHR40623">
    <property type="entry name" value="INTEGRAL MEMBRANE PROTEIN"/>
    <property type="match status" value="1"/>
</dbReference>
<evidence type="ECO:0000256" key="2">
    <source>
        <dbReference type="SAM" id="Phobius"/>
    </source>
</evidence>
<feature type="transmembrane region" description="Helical" evidence="2">
    <location>
        <begin position="12"/>
        <end position="32"/>
    </location>
</feature>
<protein>
    <submittedName>
        <fullName evidence="3">Uncharacterized protein</fullName>
    </submittedName>
</protein>
<evidence type="ECO:0000313" key="3">
    <source>
        <dbReference type="EMBL" id="KAJ5370424.1"/>
    </source>
</evidence>
<reference evidence="3" key="2">
    <citation type="journal article" date="2023" name="IMA Fungus">
        <title>Comparative genomic study of the Penicillium genus elucidates a diverse pangenome and 15 lateral gene transfer events.</title>
        <authorList>
            <person name="Petersen C."/>
            <person name="Sorensen T."/>
            <person name="Nielsen M.R."/>
            <person name="Sondergaard T.E."/>
            <person name="Sorensen J.L."/>
            <person name="Fitzpatrick D.A."/>
            <person name="Frisvad J.C."/>
            <person name="Nielsen K.L."/>
        </authorList>
    </citation>
    <scope>NUCLEOTIDE SEQUENCE</scope>
    <source>
        <strain evidence="3">IBT 29864</strain>
    </source>
</reference>
<reference evidence="3" key="1">
    <citation type="submission" date="2022-11" db="EMBL/GenBank/DDBJ databases">
        <authorList>
            <person name="Petersen C."/>
        </authorList>
    </citation>
    <scope>NUCLEOTIDE SEQUENCE</scope>
    <source>
        <strain evidence="3">IBT 29864</strain>
    </source>
</reference>
<dbReference type="Proteomes" id="UP001147782">
    <property type="component" value="Unassembled WGS sequence"/>
</dbReference>
<dbReference type="OrthoDB" id="5426165at2759"/>
<keyword evidence="2" id="KW-1133">Transmembrane helix</keyword>
<dbReference type="AlphaFoldDB" id="A0A9W9S3L9"/>
<comment type="caution">
    <text evidence="3">The sequence shown here is derived from an EMBL/GenBank/DDBJ whole genome shotgun (WGS) entry which is preliminary data.</text>
</comment>
<feature type="compositionally biased region" description="Polar residues" evidence="1">
    <location>
        <begin position="282"/>
        <end position="291"/>
    </location>
</feature>
<evidence type="ECO:0000313" key="4">
    <source>
        <dbReference type="Proteomes" id="UP001147782"/>
    </source>
</evidence>
<feature type="compositionally biased region" description="Polar residues" evidence="1">
    <location>
        <begin position="151"/>
        <end position="163"/>
    </location>
</feature>
<dbReference type="RefSeq" id="XP_056554858.1">
    <property type="nucleotide sequence ID" value="XM_056699445.1"/>
</dbReference>
<sequence length="291" mass="33060">MAFWVDWALWEQLSFVLVFVYASCVLAFNTWVTRRYAEAESRQKDQEAELYPMLSRDDVPFGAKALERGVQVEGIWVSSPNTPHSSTLQPETPITDQPSSFDPRKYPVRPPTPASSTAIENAKSARKTLPADTPTASSSELDLPTGVYTPTIVSQSPSLPSSFNRHSESFLADRKHNQKRASFHSRIWHAGGVFDAEPTARRHERDESVSALAGNVAIPHSLDEQRRASRISRVLRKRSSEEFRRKMSAIFNERILINTPSERLEIDPMFRSTQGRHKRKSILTQSRSWDH</sequence>
<proteinExistence type="predicted"/>
<keyword evidence="4" id="KW-1185">Reference proteome</keyword>
<dbReference type="EMBL" id="JAPZBS010000005">
    <property type="protein sequence ID" value="KAJ5370424.1"/>
    <property type="molecule type" value="Genomic_DNA"/>
</dbReference>
<accession>A0A9W9S3L9</accession>
<name>A0A9W9S3L9_9EURO</name>